<dbReference type="Pfam" id="PF12672">
    <property type="entry name" value="DUF3793"/>
    <property type="match status" value="1"/>
</dbReference>
<dbReference type="OrthoDB" id="5393676at2"/>
<dbReference type="EMBL" id="LKEU01000039">
    <property type="protein sequence ID" value="OFV69510.1"/>
    <property type="molecule type" value="Genomic_DNA"/>
</dbReference>
<dbReference type="AlphaFoldDB" id="A0A1F2PDM6"/>
<dbReference type="Proteomes" id="UP000176244">
    <property type="component" value="Unassembled WGS sequence"/>
</dbReference>
<comment type="caution">
    <text evidence="1">The sequence shown here is derived from an EMBL/GenBank/DDBJ whole genome shotgun (WGS) entry which is preliminary data.</text>
</comment>
<gene>
    <name evidence="1" type="ORF">ACWI_29650</name>
</gene>
<dbReference type="STRING" id="52694.ACWI_29650"/>
<reference evidence="1 2" key="1">
    <citation type="submission" date="2015-09" db="EMBL/GenBank/DDBJ databases">
        <title>Genome sequence of Acetobacterium wieringae DSM 1911.</title>
        <authorList>
            <person name="Poehlein A."/>
            <person name="Bengelsdorf F.R."/>
            <person name="Schiel-Bengelsdorf B."/>
            <person name="Duerre P."/>
            <person name="Daniel R."/>
        </authorList>
    </citation>
    <scope>NUCLEOTIDE SEQUENCE [LARGE SCALE GENOMIC DNA]</scope>
    <source>
        <strain evidence="1 2">DSM 1911</strain>
    </source>
</reference>
<evidence type="ECO:0000313" key="1">
    <source>
        <dbReference type="EMBL" id="OFV69510.1"/>
    </source>
</evidence>
<sequence>MNKFERELIRHCSPTLAGMKTGNLFSYPFTSYCQLAEQLEQCNNTLNARGVYLEVLRINASRVLIYVYRQSRLLKDFSCPRVDSFLQDIGYRTEDLKSCLEFLSKRIQDSSEFPHEIGLFLSYQFEDVQGFIEHEGKNCKYCGCWKVYCNENEAIKLFNKYKKCTQAYYRRLLSGSSLRRLTVAA</sequence>
<evidence type="ECO:0008006" key="3">
    <source>
        <dbReference type="Google" id="ProtNLM"/>
    </source>
</evidence>
<dbReference type="InterPro" id="IPR024523">
    <property type="entry name" value="DUF3793"/>
</dbReference>
<organism evidence="1 2">
    <name type="scientific">Acetobacterium wieringae</name>
    <dbReference type="NCBI Taxonomy" id="52694"/>
    <lineage>
        <taxon>Bacteria</taxon>
        <taxon>Bacillati</taxon>
        <taxon>Bacillota</taxon>
        <taxon>Clostridia</taxon>
        <taxon>Eubacteriales</taxon>
        <taxon>Eubacteriaceae</taxon>
        <taxon>Acetobacterium</taxon>
    </lineage>
</organism>
<accession>A0A1F2PDM6</accession>
<evidence type="ECO:0000313" key="2">
    <source>
        <dbReference type="Proteomes" id="UP000176244"/>
    </source>
</evidence>
<protein>
    <recommendedName>
        <fullName evidence="3">DUF3793 family protein</fullName>
    </recommendedName>
</protein>
<dbReference type="RefSeq" id="WP_070372226.1">
    <property type="nucleotide sequence ID" value="NZ_LKEU01000039.1"/>
</dbReference>
<proteinExistence type="predicted"/>
<name>A0A1F2PDM6_9FIRM</name>